<comment type="caution">
    <text evidence="6">The sequence shown here is derived from an EMBL/GenBank/DDBJ whole genome shotgun (WGS) entry which is preliminary data.</text>
</comment>
<evidence type="ECO:0000256" key="1">
    <source>
        <dbReference type="ARBA" id="ARBA00005495"/>
    </source>
</evidence>
<organism evidence="6 7">
    <name type="scientific">Paraburkholderia caffeinilytica</name>
    <dbReference type="NCBI Taxonomy" id="1761016"/>
    <lineage>
        <taxon>Bacteria</taxon>
        <taxon>Pseudomonadati</taxon>
        <taxon>Pseudomonadota</taxon>
        <taxon>Betaproteobacteria</taxon>
        <taxon>Burkholderiales</taxon>
        <taxon>Burkholderiaceae</taxon>
        <taxon>Paraburkholderia</taxon>
    </lineage>
</organism>
<dbReference type="PANTHER" id="PTHR33337">
    <property type="entry name" value="GFA DOMAIN-CONTAINING PROTEIN"/>
    <property type="match status" value="1"/>
</dbReference>
<dbReference type="InterPro" id="IPR006913">
    <property type="entry name" value="CENP-V/GFA"/>
</dbReference>
<dbReference type="EMBL" id="BMHL01000004">
    <property type="protein sequence ID" value="GGC38487.1"/>
    <property type="molecule type" value="Genomic_DNA"/>
</dbReference>
<reference evidence="7" key="1">
    <citation type="journal article" date="2019" name="Int. J. Syst. Evol. Microbiol.">
        <title>The Global Catalogue of Microorganisms (GCM) 10K type strain sequencing project: providing services to taxonomists for standard genome sequencing and annotation.</title>
        <authorList>
            <consortium name="The Broad Institute Genomics Platform"/>
            <consortium name="The Broad Institute Genome Sequencing Center for Infectious Disease"/>
            <person name="Wu L."/>
            <person name="Ma J."/>
        </authorList>
    </citation>
    <scope>NUCLEOTIDE SEQUENCE [LARGE SCALE GENOMIC DNA]</scope>
    <source>
        <strain evidence="7">CGMCC 1.15103</strain>
    </source>
</reference>
<evidence type="ECO:0000256" key="2">
    <source>
        <dbReference type="ARBA" id="ARBA00022723"/>
    </source>
</evidence>
<keyword evidence="7" id="KW-1185">Reference proteome</keyword>
<evidence type="ECO:0000259" key="5">
    <source>
        <dbReference type="Pfam" id="PF04828"/>
    </source>
</evidence>
<dbReference type="Proteomes" id="UP000602004">
    <property type="component" value="Unassembled WGS sequence"/>
</dbReference>
<accession>A0ABQ1MD23</accession>
<feature type="domain" description="CENP-V/GFA" evidence="5">
    <location>
        <begin position="1"/>
        <end position="74"/>
    </location>
</feature>
<sequence length="102" mass="10689">MIVPAAAVEIDGTLSEFIDTSDSGQAVSRRFCGVCGSPVQTASAATDAQGITVIKAGLMDLPSMPAPQMQIYCDRAVSWMPDLPGTARFDRMPPAAESPSKE</sequence>
<dbReference type="SUPFAM" id="SSF51316">
    <property type="entry name" value="Mss4-like"/>
    <property type="match status" value="1"/>
</dbReference>
<keyword evidence="2" id="KW-0479">Metal-binding</keyword>
<name>A0ABQ1MD23_9BURK</name>
<dbReference type="InterPro" id="IPR011057">
    <property type="entry name" value="Mss4-like_sf"/>
</dbReference>
<proteinExistence type="inferred from homology"/>
<keyword evidence="3" id="KW-0862">Zinc</keyword>
<comment type="similarity">
    <text evidence="1">Belongs to the Gfa family.</text>
</comment>
<keyword evidence="4" id="KW-0456">Lyase</keyword>
<evidence type="ECO:0000313" key="6">
    <source>
        <dbReference type="EMBL" id="GGC38487.1"/>
    </source>
</evidence>
<evidence type="ECO:0000256" key="3">
    <source>
        <dbReference type="ARBA" id="ARBA00022833"/>
    </source>
</evidence>
<gene>
    <name evidence="6" type="ORF">GCM10011400_26380</name>
</gene>
<dbReference type="PANTHER" id="PTHR33337:SF40">
    <property type="entry name" value="CENP-V_GFA DOMAIN-CONTAINING PROTEIN-RELATED"/>
    <property type="match status" value="1"/>
</dbReference>
<evidence type="ECO:0000313" key="7">
    <source>
        <dbReference type="Proteomes" id="UP000602004"/>
    </source>
</evidence>
<dbReference type="Pfam" id="PF04828">
    <property type="entry name" value="GFA"/>
    <property type="match status" value="1"/>
</dbReference>
<evidence type="ECO:0000256" key="4">
    <source>
        <dbReference type="ARBA" id="ARBA00023239"/>
    </source>
</evidence>
<dbReference type="Gene3D" id="3.90.1590.10">
    <property type="entry name" value="glutathione-dependent formaldehyde- activating enzyme (gfa)"/>
    <property type="match status" value="1"/>
</dbReference>
<protein>
    <recommendedName>
        <fullName evidence="5">CENP-V/GFA domain-containing protein</fullName>
    </recommendedName>
</protein>